<evidence type="ECO:0000313" key="4">
    <source>
        <dbReference type="EMBL" id="MBK1878576.1"/>
    </source>
</evidence>
<evidence type="ECO:0000256" key="2">
    <source>
        <dbReference type="ARBA" id="ARBA00022777"/>
    </source>
</evidence>
<dbReference type="PANTHER" id="PTHR10584">
    <property type="entry name" value="SUGAR KINASE"/>
    <property type="match status" value="1"/>
</dbReference>
<comment type="caution">
    <text evidence="4">The sequence shown here is derived from an EMBL/GenBank/DDBJ whole genome shotgun (WGS) entry which is preliminary data.</text>
</comment>
<dbReference type="EMBL" id="JAENIL010000032">
    <property type="protein sequence ID" value="MBK1878576.1"/>
    <property type="molecule type" value="Genomic_DNA"/>
</dbReference>
<dbReference type="PANTHER" id="PTHR10584:SF157">
    <property type="entry name" value="SULFOFRUCTOSE KINASE"/>
    <property type="match status" value="1"/>
</dbReference>
<protein>
    <recommendedName>
        <fullName evidence="3">Carbohydrate kinase PfkB domain-containing protein</fullName>
    </recommendedName>
</protein>
<organism evidence="4 5">
    <name type="scientific">Pelagicoccus mobilis</name>
    <dbReference type="NCBI Taxonomy" id="415221"/>
    <lineage>
        <taxon>Bacteria</taxon>
        <taxon>Pseudomonadati</taxon>
        <taxon>Verrucomicrobiota</taxon>
        <taxon>Opitutia</taxon>
        <taxon>Puniceicoccales</taxon>
        <taxon>Pelagicoccaceae</taxon>
        <taxon>Pelagicoccus</taxon>
    </lineage>
</organism>
<keyword evidence="2" id="KW-0418">Kinase</keyword>
<keyword evidence="5" id="KW-1185">Reference proteome</keyword>
<name>A0A934RXW4_9BACT</name>
<keyword evidence="1" id="KW-0808">Transferase</keyword>
<dbReference type="SUPFAM" id="SSF53613">
    <property type="entry name" value="Ribokinase-like"/>
    <property type="match status" value="1"/>
</dbReference>
<feature type="domain" description="Carbohydrate kinase PfkB" evidence="3">
    <location>
        <begin position="203"/>
        <end position="292"/>
    </location>
</feature>
<dbReference type="GO" id="GO:0005829">
    <property type="term" value="C:cytosol"/>
    <property type="evidence" value="ECO:0007669"/>
    <property type="project" value="TreeGrafter"/>
</dbReference>
<dbReference type="InterPro" id="IPR002173">
    <property type="entry name" value="Carboh/pur_kinase_PfkB_CS"/>
</dbReference>
<evidence type="ECO:0000313" key="5">
    <source>
        <dbReference type="Proteomes" id="UP000617628"/>
    </source>
</evidence>
<gene>
    <name evidence="4" type="ORF">JIN87_16970</name>
</gene>
<dbReference type="InterPro" id="IPR011611">
    <property type="entry name" value="PfkB_dom"/>
</dbReference>
<dbReference type="GO" id="GO:0016301">
    <property type="term" value="F:kinase activity"/>
    <property type="evidence" value="ECO:0007669"/>
    <property type="project" value="UniProtKB-KW"/>
</dbReference>
<dbReference type="Gene3D" id="3.40.1190.20">
    <property type="match status" value="1"/>
</dbReference>
<dbReference type="AlphaFoldDB" id="A0A934RXW4"/>
<proteinExistence type="predicted"/>
<sequence>MSPPETSPLKAYVYGMSLLSTIHKLKTGYPAEDTYEEIVQTETVPGGEAANGAILLAKWGVETKLDGTHLGSRTRQALLAAFGNFGVDCSLLTYDPSFEGWKDIVLCGGGTRTVFGWFQALFAVEDKYWNELNTEAVAEADVVALDPFFGDSSRAVAEACLDVGTPFVSVDAPFDDVLARGAAAIVVSGEYRDQQYEGVGKRELLELYAKECSGLVVFTSGEGEILYAEDGEVKSIDPYDVEVVDTLAAGDSFRAGVAYAVARGYDGERTVRYGAATAALVCARFPSIHPVPSLDEVKALANGR</sequence>
<evidence type="ECO:0000259" key="3">
    <source>
        <dbReference type="Pfam" id="PF00294"/>
    </source>
</evidence>
<accession>A0A934RXW4</accession>
<dbReference type="InterPro" id="IPR029056">
    <property type="entry name" value="Ribokinase-like"/>
</dbReference>
<dbReference type="PROSITE" id="PS00584">
    <property type="entry name" value="PFKB_KINASES_2"/>
    <property type="match status" value="1"/>
</dbReference>
<dbReference type="Proteomes" id="UP000617628">
    <property type="component" value="Unassembled WGS sequence"/>
</dbReference>
<reference evidence="4" key="1">
    <citation type="submission" date="2021-01" db="EMBL/GenBank/DDBJ databases">
        <title>Modified the classification status of verrucomicrobia.</title>
        <authorList>
            <person name="Feng X."/>
        </authorList>
    </citation>
    <scope>NUCLEOTIDE SEQUENCE</scope>
    <source>
        <strain evidence="4">KCTC 13126</strain>
    </source>
</reference>
<dbReference type="RefSeq" id="WP_200356788.1">
    <property type="nucleotide sequence ID" value="NZ_JAENIL010000032.1"/>
</dbReference>
<dbReference type="Pfam" id="PF00294">
    <property type="entry name" value="PfkB"/>
    <property type="match status" value="1"/>
</dbReference>
<evidence type="ECO:0000256" key="1">
    <source>
        <dbReference type="ARBA" id="ARBA00022679"/>
    </source>
</evidence>